<dbReference type="EMBL" id="JAPFFF010000006">
    <property type="protein sequence ID" value="KAK8887410.1"/>
    <property type="molecule type" value="Genomic_DNA"/>
</dbReference>
<sequence>MDKLCNMDIKRLYSNFQFSFTCITIIKEDKNASNPIEEFLLNYLEGSQFIVYDFYFNSETPENIDSSLNNLNCIICIEKNCLLIEKVSLSIVNSVIATLKARNATDINTKKRFKNISKTKEEIEANKEIDSFCYHFRTAISSNKFIQTTIRPVVGYIIRRFYCPSTHFKDASFFVFDKVREIKTYEEKMQMADIMCYADSFEKDELICQLMESILNNQKNEKIFL</sequence>
<evidence type="ECO:0000313" key="1">
    <source>
        <dbReference type="EMBL" id="KAK8887410.1"/>
    </source>
</evidence>
<keyword evidence="2" id="KW-1185">Reference proteome</keyword>
<gene>
    <name evidence="1" type="ORF">M9Y10_038450</name>
</gene>
<name>A0ABR2K8I8_9EUKA</name>
<comment type="caution">
    <text evidence="1">The sequence shown here is derived from an EMBL/GenBank/DDBJ whole genome shotgun (WGS) entry which is preliminary data.</text>
</comment>
<proteinExistence type="predicted"/>
<protein>
    <submittedName>
        <fullName evidence="1">Uncharacterized protein</fullName>
    </submittedName>
</protein>
<dbReference type="Proteomes" id="UP001470230">
    <property type="component" value="Unassembled WGS sequence"/>
</dbReference>
<evidence type="ECO:0000313" key="2">
    <source>
        <dbReference type="Proteomes" id="UP001470230"/>
    </source>
</evidence>
<accession>A0ABR2K8I8</accession>
<reference evidence="1 2" key="1">
    <citation type="submission" date="2024-04" db="EMBL/GenBank/DDBJ databases">
        <title>Tritrichomonas musculus Genome.</title>
        <authorList>
            <person name="Alves-Ferreira E."/>
            <person name="Grigg M."/>
            <person name="Lorenzi H."/>
            <person name="Galac M."/>
        </authorList>
    </citation>
    <scope>NUCLEOTIDE SEQUENCE [LARGE SCALE GENOMIC DNA]</scope>
    <source>
        <strain evidence="1 2">EAF2021</strain>
    </source>
</reference>
<organism evidence="1 2">
    <name type="scientific">Tritrichomonas musculus</name>
    <dbReference type="NCBI Taxonomy" id="1915356"/>
    <lineage>
        <taxon>Eukaryota</taxon>
        <taxon>Metamonada</taxon>
        <taxon>Parabasalia</taxon>
        <taxon>Tritrichomonadida</taxon>
        <taxon>Tritrichomonadidae</taxon>
        <taxon>Tritrichomonas</taxon>
    </lineage>
</organism>